<sequence>MNENFWEQAPLVDQPANKPAKNFWDDAPIAVDGMDAAPAPAPLPSAGLGTFGTSVGKSYNEFNVQKGLADRVRIEGMLQELNAGGNPDINPVKTWGAGIKFDIGRALGANVDAPEVKRQYLLNRMGEIDNEIKSSGAAVQAAGPGSQQLSDLQASLQEAQKQDSFLSKTGATFSALKESPGGIPELIGGGAYTMGRPIAAGIGAAAVSQGSSLIPMAASALVSGADSYDGTMAEIIEQKGREGGIDVRKNPEVIPTLLQDAGFIEAAKGEALRRGISDAAWSAISMRLGMSPKIKGVWQPIVQSAAEVGTEITGQLARKGEVYDPTALPVAGVTGFAFEGPSYALGRAAGAFGKATPPPAAPGPQAQQSPAPTPVAPQPINAEDLPSVAGETVEAPVAPVPAPASVQPELPVQPAAQPQAVAPAPVAVQPVAAQPEPIRDSRTANDASVAETTKTKADAEYIAWLDDKYARKQIDENSYRNLRRLVEGVEQPANPAAPAPAAVQPEPTPAPAPQPVATAKPEAKPVAPVAQAAQTEIPGTAETFNLTGEQVATPAPKAVDTTAEMPLPETRENPLATEARARLAKLESAGKGDSDQANALRRTIERESKPAQPAARAEPEVQTEPAPIPSTPERESKINAILDNAEAADQSYTYEIKPIYQLKGSDGKWYRPQGFPFGVKNTGEKRIEGYAAHSKEGISYGKTYATEAEANAAAEAGRKARREEFRKSLGQSDDARLNDQAKFWEGERATFDRRNPEAAARRQKPAQPNPRTDAEISPPQSPQAEAAPVAEAGYVVRIGKREYKVGSLAEASKKWMDVQEEIDNQGLSWNKSQEFADIPNPTILDSSGKQIGWISQNGTIADGVPGKPKNKLFDPYAEPVAEAAPVEQPKANIDAEYEAAAATKKLANIDPLVKQEATRQGFTIGPVYHGTPTGGFNKFDPNRTGSNAGVSRGGPSFTTNQEAAEAYSETMRPEDRAIAELVAKANEIFATIPEDAPGEVYEGTPVGEIRFDTNATDDLSAGISGLEGHADELRKAGYPEQAAKLEALAKEDFEGGKPEVKAVFLRLSGKPREITTTRAKMAEDLKGVRATADAPVVVNLEDGETVYYVGNPNDIKSADAIVRDDAGKVVPLSRRFQESDDIRGAVESAQAAKQPKKEAKPAKARDKKPDAKTGEPYEVALARRRVDNPKTNRSRYIEAVRVLDQYENDQKLADYDKTVDLDKSSDEAITEFLDAHSSRPEYEVSKAESDYADAVSRYAEKRFGSETGQRGDLLADMRDLAKKGVALPVLPKWMKAESGRTFADILAGKIPGALTYPPLLKADEKRAKTDPEFRKEIKIQFEGMAEKYAQSLSELGWTQVAVEKAGFDELVDLIGRAADGEKLVPQGGVQSFRKSKEGNPRAYSTGPNANVNPDVNQQTDEGMDTREPEPTEQQKQFMVDLEAEYGDPRFDSTPTPAEQAILDAASDNMPTEESILDALDKAAAERLDPKNRSSIGPDLIAAVMWQTARDIQKGVVSFAKWAADTARNFPSLKGSLKTIWAKAQDIAKRPIDYIRFRALDTIADKVWQNVRRNKGSETLRKIANIVFAKGGPDADAVDNDIPTRVNLVRTQFSNIYASIMERFAADFADMTPEQRRQWDTDFRKHVIDGTTPSDPKLAKAVKDFRNLMRDLLAYQRDAGIEMGDQGVNYFPRNYDPDAVEANRPSFVKAAIEMYRRMGERMYAKIMAEPITQEQIDTRAESLKDKDDKAGTALRSDDEYKRIAEIQLEQTRQERADKYNFSPDDLLQKAEDWATAITHGDVLGLTLFKASEGKITSDATDARKFSNDEAKLADEFLKKNVDDIMLGYIDGAVRGAELARVFGEDGKMFEQMMNKLSKEGVDAETIKETRRLVQKALGVGREQASQATAVFFDWVNVVLAGAFLGKTAIYNLVLEPISFGIRTGNAYLAIKSMADTWRYAIAEIGTPSAATRQRLEAKYGSRFNFEKAVTETVGEQVGLIQREMERAYLNSHWDYSSGEKGSKMAKWISQRIYRANLMSATEKAKVQASIGIARLALRDNARFLAGTAPIQKLFKALGFDTNAEKSAAVIMRENGVPEADHKAFAAFVEGLEGKTDAEWQAAVLDPKNKMAKHYRRALQRMSLGMSIKTNPALKMEMSDSVLGRMLMQLMNYSYAYSNLIKDRMYSMAAQTVAKDASKIDRLRYAAPLMVGAPLAVLAAVGSKALISAMWPSDEMEEINKKKAAARKAFDAASFAGMFGPKIEYLVKGFERGQTPGGPVAETVFRGGQAAFAAASDPESAKKIYNAKKQAYSSTVKPLVTGAGAAVHPFFGFLGNVAVNKQEVREAVIGDKPKK</sequence>
<feature type="region of interest" description="Disordered" evidence="1">
    <location>
        <begin position="433"/>
        <end position="454"/>
    </location>
</feature>
<feature type="region of interest" description="Disordered" evidence="1">
    <location>
        <begin position="492"/>
        <end position="533"/>
    </location>
</feature>
<evidence type="ECO:0000256" key="1">
    <source>
        <dbReference type="SAM" id="MobiDB-lite"/>
    </source>
</evidence>
<feature type="region of interest" description="Disordered" evidence="1">
    <location>
        <begin position="1385"/>
        <end position="1432"/>
    </location>
</feature>
<feature type="compositionally biased region" description="Low complexity" evidence="1">
    <location>
        <begin position="515"/>
        <end position="533"/>
    </location>
</feature>
<reference evidence="2" key="1">
    <citation type="submission" date="2020-04" db="EMBL/GenBank/DDBJ databases">
        <authorList>
            <person name="Chiriac C."/>
            <person name="Salcher M."/>
            <person name="Ghai R."/>
            <person name="Kavagutti S V."/>
        </authorList>
    </citation>
    <scope>NUCLEOTIDE SEQUENCE</scope>
</reference>
<organism evidence="2">
    <name type="scientific">uncultured Caudovirales phage</name>
    <dbReference type="NCBI Taxonomy" id="2100421"/>
    <lineage>
        <taxon>Viruses</taxon>
        <taxon>Duplodnaviria</taxon>
        <taxon>Heunggongvirae</taxon>
        <taxon>Uroviricota</taxon>
        <taxon>Caudoviricetes</taxon>
        <taxon>Peduoviridae</taxon>
        <taxon>Maltschvirus</taxon>
        <taxon>Maltschvirus maltsch</taxon>
    </lineage>
</organism>
<protein>
    <submittedName>
        <fullName evidence="2">Uncharacterized protein</fullName>
    </submittedName>
</protein>
<feature type="region of interest" description="Disordered" evidence="1">
    <location>
        <begin position="1148"/>
        <end position="1174"/>
    </location>
</feature>
<feature type="region of interest" description="Disordered" evidence="1">
    <location>
        <begin position="715"/>
        <end position="789"/>
    </location>
</feature>
<name>A0A6J5LR51_9CAUD</name>
<evidence type="ECO:0000313" key="2">
    <source>
        <dbReference type="EMBL" id="CAB4135517.1"/>
    </source>
</evidence>
<proteinExistence type="predicted"/>
<feature type="compositionally biased region" description="Basic and acidic residues" evidence="1">
    <location>
        <begin position="1155"/>
        <end position="1174"/>
    </location>
</feature>
<feature type="region of interest" description="Disordered" evidence="1">
    <location>
        <begin position="548"/>
        <end position="636"/>
    </location>
</feature>
<dbReference type="EMBL" id="LR796301">
    <property type="protein sequence ID" value="CAB4135517.1"/>
    <property type="molecule type" value="Genomic_DNA"/>
</dbReference>
<gene>
    <name evidence="2" type="ORF">UFOVP291_32</name>
</gene>
<feature type="compositionally biased region" description="Low complexity" evidence="1">
    <location>
        <begin position="492"/>
        <end position="505"/>
    </location>
</feature>
<feature type="compositionally biased region" description="Basic and acidic residues" evidence="1">
    <location>
        <begin position="579"/>
        <end position="594"/>
    </location>
</feature>
<accession>A0A6J5LR51</accession>
<feature type="region of interest" description="Disordered" evidence="1">
    <location>
        <begin position="354"/>
        <end position="383"/>
    </location>
</feature>
<feature type="compositionally biased region" description="Basic and acidic residues" evidence="1">
    <location>
        <begin position="716"/>
        <end position="760"/>
    </location>
</feature>
<feature type="compositionally biased region" description="Polar residues" evidence="1">
    <location>
        <begin position="1405"/>
        <end position="1420"/>
    </location>
</feature>